<accession>A0A7R9P769</accession>
<dbReference type="Pfam" id="PF15430">
    <property type="entry name" value="SVWC"/>
    <property type="match status" value="1"/>
</dbReference>
<evidence type="ECO:0000259" key="4">
    <source>
        <dbReference type="SMART" id="SM01318"/>
    </source>
</evidence>
<comment type="subcellular location">
    <subcellularLocation>
        <location evidence="1">Secreted</location>
    </subcellularLocation>
</comment>
<dbReference type="AlphaFoldDB" id="A0A7R9P769"/>
<name>A0A7R9P769_TIMCA</name>
<feature type="signal peptide" evidence="3">
    <location>
        <begin position="1"/>
        <end position="20"/>
    </location>
</feature>
<proteinExistence type="predicted"/>
<dbReference type="EMBL" id="OE181121">
    <property type="protein sequence ID" value="CAD7572601.1"/>
    <property type="molecule type" value="Genomic_DNA"/>
</dbReference>
<dbReference type="SMART" id="SM01318">
    <property type="entry name" value="SVWC"/>
    <property type="match status" value="1"/>
</dbReference>
<dbReference type="GO" id="GO:0005576">
    <property type="term" value="C:extracellular region"/>
    <property type="evidence" value="ECO:0007669"/>
    <property type="project" value="UniProtKB-SubCell"/>
</dbReference>
<dbReference type="InterPro" id="IPR029277">
    <property type="entry name" value="SVWC_dom"/>
</dbReference>
<protein>
    <submittedName>
        <fullName evidence="5">(California timema) hypothetical protein</fullName>
    </submittedName>
</protein>
<keyword evidence="3" id="KW-0732">Signal</keyword>
<gene>
    <name evidence="5" type="ORF">TCMB3V08_LOCUS5245</name>
</gene>
<keyword evidence="2" id="KW-0964">Secreted</keyword>
<organism evidence="5">
    <name type="scientific">Timema californicum</name>
    <name type="common">California timema</name>
    <name type="synonym">Walking stick</name>
    <dbReference type="NCBI Taxonomy" id="61474"/>
    <lineage>
        <taxon>Eukaryota</taxon>
        <taxon>Metazoa</taxon>
        <taxon>Ecdysozoa</taxon>
        <taxon>Arthropoda</taxon>
        <taxon>Hexapoda</taxon>
        <taxon>Insecta</taxon>
        <taxon>Pterygota</taxon>
        <taxon>Neoptera</taxon>
        <taxon>Polyneoptera</taxon>
        <taxon>Phasmatodea</taxon>
        <taxon>Timematodea</taxon>
        <taxon>Timematoidea</taxon>
        <taxon>Timematidae</taxon>
        <taxon>Timema</taxon>
    </lineage>
</organism>
<evidence type="ECO:0000256" key="3">
    <source>
        <dbReference type="SAM" id="SignalP"/>
    </source>
</evidence>
<evidence type="ECO:0000313" key="5">
    <source>
        <dbReference type="EMBL" id="CAD7572601.1"/>
    </source>
</evidence>
<evidence type="ECO:0000256" key="2">
    <source>
        <dbReference type="ARBA" id="ARBA00022525"/>
    </source>
</evidence>
<sequence length="264" mass="29378">MEVMTMLIGISTMMIAGSTAFITHGPATIDPREFSTPLLQSCVLLKDLNIWQHQSFCLLEQYFKPPTCVSGAYEVLVEKSFIFALSPLAVAKSPRSQLCLKVVCWDKKELLATSNNQRVTLAIYCPADDGKIGVMIPIGSTEGFPGRCYDAVLDMAFSPGEFWQRTKECVEYYCGTIHLNGATALHTSVNWCSKMHIRSPCKLIPGNFALQFPECCPTVKCSKVQKSNRTDLSTARKTRVTTQDNKTKLFVLRENGNVTSELKE</sequence>
<feature type="chain" id="PRO_5031019470" evidence="3">
    <location>
        <begin position="21"/>
        <end position="264"/>
    </location>
</feature>
<evidence type="ECO:0000256" key="1">
    <source>
        <dbReference type="ARBA" id="ARBA00004613"/>
    </source>
</evidence>
<reference evidence="5" key="1">
    <citation type="submission" date="2020-11" db="EMBL/GenBank/DDBJ databases">
        <authorList>
            <person name="Tran Van P."/>
        </authorList>
    </citation>
    <scope>NUCLEOTIDE SEQUENCE</scope>
</reference>
<feature type="domain" description="Single" evidence="4">
    <location>
        <begin position="148"/>
        <end position="221"/>
    </location>
</feature>